<gene>
    <name evidence="7" type="ORF">GCM10011588_25470</name>
</gene>
<dbReference type="InterPro" id="IPR001647">
    <property type="entry name" value="HTH_TetR"/>
</dbReference>
<feature type="DNA-binding region" description="H-T-H motif" evidence="4">
    <location>
        <begin position="45"/>
        <end position="64"/>
    </location>
</feature>
<evidence type="ECO:0000313" key="7">
    <source>
        <dbReference type="EMBL" id="GGL09985.1"/>
    </source>
</evidence>
<comment type="caution">
    <text evidence="7">The sequence shown here is derived from an EMBL/GenBank/DDBJ whole genome shotgun (WGS) entry which is preliminary data.</text>
</comment>
<dbReference type="AlphaFoldDB" id="A0A917VSI7"/>
<dbReference type="PANTHER" id="PTHR30055">
    <property type="entry name" value="HTH-TYPE TRANSCRIPTIONAL REGULATOR RUTR"/>
    <property type="match status" value="1"/>
</dbReference>
<dbReference type="Proteomes" id="UP000638263">
    <property type="component" value="Unassembled WGS sequence"/>
</dbReference>
<keyword evidence="2 4" id="KW-0238">DNA-binding</keyword>
<dbReference type="PANTHER" id="PTHR30055:SF234">
    <property type="entry name" value="HTH-TYPE TRANSCRIPTIONAL REGULATOR BETI"/>
    <property type="match status" value="1"/>
</dbReference>
<dbReference type="Pfam" id="PF00440">
    <property type="entry name" value="TetR_N"/>
    <property type="match status" value="1"/>
</dbReference>
<organism evidence="7 8">
    <name type="scientific">Nocardia jinanensis</name>
    <dbReference type="NCBI Taxonomy" id="382504"/>
    <lineage>
        <taxon>Bacteria</taxon>
        <taxon>Bacillati</taxon>
        <taxon>Actinomycetota</taxon>
        <taxon>Actinomycetes</taxon>
        <taxon>Mycobacteriales</taxon>
        <taxon>Nocardiaceae</taxon>
        <taxon>Nocardia</taxon>
    </lineage>
</organism>
<sequence length="217" mass="23629">MTPGQEARRATGRGRTRNGNAAGTRDRILAAAARVISARGYSETRLADIAAQAGLRAPAVYYYFESRDELIAEVMAVGQQRLRDHVETALAELPADTSAMERICIAVAAHLDVELHLSDFATAVTRNLGQLPDEVRNRLRTEGGEYLALWRGLLEQAHAEGSIRPDLDLRVARMLVMGALNWTPEWWSPRSGSITAVISTAQSLVRHGLGAPAPHSL</sequence>
<keyword evidence="1" id="KW-0805">Transcription regulation</keyword>
<dbReference type="SUPFAM" id="SSF46689">
    <property type="entry name" value="Homeodomain-like"/>
    <property type="match status" value="1"/>
</dbReference>
<dbReference type="Gene3D" id="1.10.357.10">
    <property type="entry name" value="Tetracycline Repressor, domain 2"/>
    <property type="match status" value="1"/>
</dbReference>
<protein>
    <submittedName>
        <fullName evidence="7">TetR family transcriptional regulator</fullName>
    </submittedName>
</protein>
<name>A0A917VSI7_9NOCA</name>
<reference evidence="7" key="2">
    <citation type="submission" date="2020-09" db="EMBL/GenBank/DDBJ databases">
        <authorList>
            <person name="Sun Q."/>
            <person name="Zhou Y."/>
        </authorList>
    </citation>
    <scope>NUCLEOTIDE SEQUENCE</scope>
    <source>
        <strain evidence="7">CGMCC 4.3508</strain>
    </source>
</reference>
<dbReference type="GO" id="GO:0003700">
    <property type="term" value="F:DNA-binding transcription factor activity"/>
    <property type="evidence" value="ECO:0007669"/>
    <property type="project" value="TreeGrafter"/>
</dbReference>
<dbReference type="InterPro" id="IPR041490">
    <property type="entry name" value="KstR2_TetR_C"/>
</dbReference>
<evidence type="ECO:0000256" key="2">
    <source>
        <dbReference type="ARBA" id="ARBA00023125"/>
    </source>
</evidence>
<evidence type="ECO:0000256" key="4">
    <source>
        <dbReference type="PROSITE-ProRule" id="PRU00335"/>
    </source>
</evidence>
<keyword evidence="8" id="KW-1185">Reference proteome</keyword>
<accession>A0A917VSI7</accession>
<evidence type="ECO:0000256" key="1">
    <source>
        <dbReference type="ARBA" id="ARBA00023015"/>
    </source>
</evidence>
<evidence type="ECO:0000313" key="8">
    <source>
        <dbReference type="Proteomes" id="UP000638263"/>
    </source>
</evidence>
<dbReference type="PRINTS" id="PR00455">
    <property type="entry name" value="HTHTETR"/>
</dbReference>
<dbReference type="InterPro" id="IPR036271">
    <property type="entry name" value="Tet_transcr_reg_TetR-rel_C_sf"/>
</dbReference>
<dbReference type="GO" id="GO:0000976">
    <property type="term" value="F:transcription cis-regulatory region binding"/>
    <property type="evidence" value="ECO:0007669"/>
    <property type="project" value="TreeGrafter"/>
</dbReference>
<keyword evidence="3" id="KW-0804">Transcription</keyword>
<dbReference type="InterPro" id="IPR009057">
    <property type="entry name" value="Homeodomain-like_sf"/>
</dbReference>
<dbReference type="PROSITE" id="PS50977">
    <property type="entry name" value="HTH_TETR_2"/>
    <property type="match status" value="1"/>
</dbReference>
<reference evidence="7" key="1">
    <citation type="journal article" date="2014" name="Int. J. Syst. Evol. Microbiol.">
        <title>Complete genome sequence of Corynebacterium casei LMG S-19264T (=DSM 44701T), isolated from a smear-ripened cheese.</title>
        <authorList>
            <consortium name="US DOE Joint Genome Institute (JGI-PGF)"/>
            <person name="Walter F."/>
            <person name="Albersmeier A."/>
            <person name="Kalinowski J."/>
            <person name="Ruckert C."/>
        </authorList>
    </citation>
    <scope>NUCLEOTIDE SEQUENCE</scope>
    <source>
        <strain evidence="7">CGMCC 4.3508</strain>
    </source>
</reference>
<evidence type="ECO:0000256" key="5">
    <source>
        <dbReference type="SAM" id="MobiDB-lite"/>
    </source>
</evidence>
<feature type="domain" description="HTH tetR-type" evidence="6">
    <location>
        <begin position="22"/>
        <end position="82"/>
    </location>
</feature>
<proteinExistence type="predicted"/>
<feature type="region of interest" description="Disordered" evidence="5">
    <location>
        <begin position="1"/>
        <end position="21"/>
    </location>
</feature>
<evidence type="ECO:0000256" key="3">
    <source>
        <dbReference type="ARBA" id="ARBA00023163"/>
    </source>
</evidence>
<dbReference type="SUPFAM" id="SSF48498">
    <property type="entry name" value="Tetracyclin repressor-like, C-terminal domain"/>
    <property type="match status" value="1"/>
</dbReference>
<dbReference type="Pfam" id="PF17932">
    <property type="entry name" value="TetR_C_24"/>
    <property type="match status" value="1"/>
</dbReference>
<dbReference type="InterPro" id="IPR050109">
    <property type="entry name" value="HTH-type_TetR-like_transc_reg"/>
</dbReference>
<evidence type="ECO:0000259" key="6">
    <source>
        <dbReference type="PROSITE" id="PS50977"/>
    </source>
</evidence>
<dbReference type="Gene3D" id="1.10.10.60">
    <property type="entry name" value="Homeodomain-like"/>
    <property type="match status" value="1"/>
</dbReference>
<dbReference type="RefSeq" id="WP_058854318.1">
    <property type="nucleotide sequence ID" value="NZ_BMMH01000004.1"/>
</dbReference>
<dbReference type="EMBL" id="BMMH01000004">
    <property type="protein sequence ID" value="GGL09985.1"/>
    <property type="molecule type" value="Genomic_DNA"/>
</dbReference>